<reference evidence="1 2" key="1">
    <citation type="submission" date="2019-06" db="EMBL/GenBank/DDBJ databases">
        <authorList>
            <person name="Palmer J.M."/>
        </authorList>
    </citation>
    <scope>NUCLEOTIDE SEQUENCE [LARGE SCALE GENOMIC DNA]</scope>
    <source>
        <strain evidence="1 2">TWF191</strain>
    </source>
</reference>
<dbReference type="Proteomes" id="UP000483672">
    <property type="component" value="Unassembled WGS sequence"/>
</dbReference>
<protein>
    <submittedName>
        <fullName evidence="1">Uncharacterized protein</fullName>
    </submittedName>
</protein>
<name>A0A6G1MGZ6_ORBOL</name>
<comment type="caution">
    <text evidence="1">The sequence shown here is derived from an EMBL/GenBank/DDBJ whole genome shotgun (WGS) entry which is preliminary data.</text>
</comment>
<accession>A0A6G1MGZ6</accession>
<gene>
    <name evidence="1" type="ORF">TWF191_001216</name>
</gene>
<dbReference type="AlphaFoldDB" id="A0A6G1MGZ6"/>
<organism evidence="1 2">
    <name type="scientific">Orbilia oligospora</name>
    <name type="common">Nematode-trapping fungus</name>
    <name type="synonym">Arthrobotrys oligospora</name>
    <dbReference type="NCBI Taxonomy" id="2813651"/>
    <lineage>
        <taxon>Eukaryota</taxon>
        <taxon>Fungi</taxon>
        <taxon>Dikarya</taxon>
        <taxon>Ascomycota</taxon>
        <taxon>Pezizomycotina</taxon>
        <taxon>Orbiliomycetes</taxon>
        <taxon>Orbiliales</taxon>
        <taxon>Orbiliaceae</taxon>
        <taxon>Orbilia</taxon>
    </lineage>
</organism>
<evidence type="ECO:0000313" key="1">
    <source>
        <dbReference type="EMBL" id="KAF3229494.1"/>
    </source>
</evidence>
<sequence length="127" mass="13966">MMSSHMTVDEVPVVAEGHEPGSRWIMTDSERDSVAKILDLDEVDAAKMTSHNMTRERMTCTSCGKRSGVDDLVHSAHAIGIHSKEFMVDVLFNGPHGQNPAHAFDCSKCGTTFEGVAAWLAWPPWPK</sequence>
<dbReference type="EMBL" id="WIPF01000012">
    <property type="protein sequence ID" value="KAF3229494.1"/>
    <property type="molecule type" value="Genomic_DNA"/>
</dbReference>
<proteinExistence type="predicted"/>
<evidence type="ECO:0000313" key="2">
    <source>
        <dbReference type="Proteomes" id="UP000483672"/>
    </source>
</evidence>